<organism evidence="1 2">
    <name type="scientific">Aaosphaeria arxii CBS 175.79</name>
    <dbReference type="NCBI Taxonomy" id="1450172"/>
    <lineage>
        <taxon>Eukaryota</taxon>
        <taxon>Fungi</taxon>
        <taxon>Dikarya</taxon>
        <taxon>Ascomycota</taxon>
        <taxon>Pezizomycotina</taxon>
        <taxon>Dothideomycetes</taxon>
        <taxon>Pleosporomycetidae</taxon>
        <taxon>Pleosporales</taxon>
        <taxon>Pleosporales incertae sedis</taxon>
        <taxon>Aaosphaeria</taxon>
    </lineage>
</organism>
<dbReference type="GeneID" id="54283099"/>
<proteinExistence type="predicted"/>
<dbReference type="Proteomes" id="UP000799778">
    <property type="component" value="Unassembled WGS sequence"/>
</dbReference>
<reference evidence="1" key="1">
    <citation type="journal article" date="2020" name="Stud. Mycol.">
        <title>101 Dothideomycetes genomes: a test case for predicting lifestyles and emergence of pathogens.</title>
        <authorList>
            <person name="Haridas S."/>
            <person name="Albert R."/>
            <person name="Binder M."/>
            <person name="Bloem J."/>
            <person name="Labutti K."/>
            <person name="Salamov A."/>
            <person name="Andreopoulos B."/>
            <person name="Baker S."/>
            <person name="Barry K."/>
            <person name="Bills G."/>
            <person name="Bluhm B."/>
            <person name="Cannon C."/>
            <person name="Castanera R."/>
            <person name="Culley D."/>
            <person name="Daum C."/>
            <person name="Ezra D."/>
            <person name="Gonzalez J."/>
            <person name="Henrissat B."/>
            <person name="Kuo A."/>
            <person name="Liang C."/>
            <person name="Lipzen A."/>
            <person name="Lutzoni F."/>
            <person name="Magnuson J."/>
            <person name="Mondo S."/>
            <person name="Nolan M."/>
            <person name="Ohm R."/>
            <person name="Pangilinan J."/>
            <person name="Park H.-J."/>
            <person name="Ramirez L."/>
            <person name="Alfaro M."/>
            <person name="Sun H."/>
            <person name="Tritt A."/>
            <person name="Yoshinaga Y."/>
            <person name="Zwiers L.-H."/>
            <person name="Turgeon B."/>
            <person name="Goodwin S."/>
            <person name="Spatafora J."/>
            <person name="Crous P."/>
            <person name="Grigoriev I."/>
        </authorList>
    </citation>
    <scope>NUCLEOTIDE SEQUENCE</scope>
    <source>
        <strain evidence="1">CBS 175.79</strain>
    </source>
</reference>
<gene>
    <name evidence="1" type="ORF">BU24DRAFT_405464</name>
</gene>
<accession>A0A6A5XZH6</accession>
<keyword evidence="2" id="KW-1185">Reference proteome</keyword>
<name>A0A6A5XZH6_9PLEO</name>
<evidence type="ECO:0000313" key="1">
    <source>
        <dbReference type="EMBL" id="KAF2018705.1"/>
    </source>
</evidence>
<protein>
    <submittedName>
        <fullName evidence="1">Uncharacterized protein</fullName>
    </submittedName>
</protein>
<sequence>MDLFDQTHGVWLFTVRSSARQQAQRGRCFHTRPHTQLSLIPCAVEKAEERCWENGIKLPVVAVARRTSNNVLIPITGGVIRTVPMQRTIYNHFRFAPILTALPVPPAFEYRCRGLLPPVSRSRFAEAHIVVASGKCHFTGRREAEQRDPATTRDVAQIVTCSRDPEARVICRRRDTLLAC</sequence>
<dbReference type="RefSeq" id="XP_033387044.1">
    <property type="nucleotide sequence ID" value="XM_033525702.1"/>
</dbReference>
<dbReference type="EMBL" id="ML978067">
    <property type="protein sequence ID" value="KAF2018705.1"/>
    <property type="molecule type" value="Genomic_DNA"/>
</dbReference>
<evidence type="ECO:0000313" key="2">
    <source>
        <dbReference type="Proteomes" id="UP000799778"/>
    </source>
</evidence>
<dbReference type="AlphaFoldDB" id="A0A6A5XZH6"/>